<dbReference type="EC" id="1.-.-.-" evidence="2"/>
<sequence>MPYPDPVKLLVIGGGIAGASVAYFAAQAGLQVTVIDAAEGQASRVPAALLNPVRGQSGRVDPRALEGLQLTWQLIETLSRQGHAIPHARSGLLRPLPDDRTRQKFESGLPTDLPHHWLTPDTSPVPLAGGWAHVLHLPDAGWLDGGALTDALIKASGAVRRPGRARHWDAQTVTLEHGERLQADAVVWCGGSRGADWAGLEAVHRAGSVLTLDRPASALPLSYGAYLIPAARGGVLGATFEAPSARHHAGGPPLRSLQWLLQKGAALTADFSPTVTGLWTGVRLSGERSGRQPGGWFALSGLSSKGFLLGPLLARRVVASLAAERP</sequence>
<evidence type="ECO:0000313" key="3">
    <source>
        <dbReference type="Proteomes" id="UP001595939"/>
    </source>
</evidence>
<dbReference type="Gene3D" id="3.50.50.60">
    <property type="entry name" value="FAD/NAD(P)-binding domain"/>
    <property type="match status" value="1"/>
</dbReference>
<dbReference type="Gene3D" id="3.30.9.10">
    <property type="entry name" value="D-Amino Acid Oxidase, subunit A, domain 2"/>
    <property type="match status" value="1"/>
</dbReference>
<dbReference type="InterPro" id="IPR036188">
    <property type="entry name" value="FAD/NAD-bd_sf"/>
</dbReference>
<feature type="domain" description="FAD dependent oxidoreductase" evidence="1">
    <location>
        <begin position="9"/>
        <end position="318"/>
    </location>
</feature>
<dbReference type="Proteomes" id="UP001595939">
    <property type="component" value="Unassembled WGS sequence"/>
</dbReference>
<dbReference type="PANTHER" id="PTHR13847">
    <property type="entry name" value="SARCOSINE DEHYDROGENASE-RELATED"/>
    <property type="match status" value="1"/>
</dbReference>
<dbReference type="EMBL" id="JBHSEG010000001">
    <property type="protein sequence ID" value="MFC4452496.1"/>
    <property type="molecule type" value="Genomic_DNA"/>
</dbReference>
<dbReference type="Pfam" id="PF01266">
    <property type="entry name" value="DAO"/>
    <property type="match status" value="1"/>
</dbReference>
<dbReference type="InterPro" id="IPR006076">
    <property type="entry name" value="FAD-dep_OxRdtase"/>
</dbReference>
<protein>
    <submittedName>
        <fullName evidence="2">NAD(P)/FAD-dependent oxidoreductase</fullName>
        <ecNumber evidence="2">1.-.-.-</ecNumber>
    </submittedName>
</protein>
<keyword evidence="2" id="KW-0560">Oxidoreductase</keyword>
<accession>A0ABV8Y2Y5</accession>
<dbReference type="GO" id="GO:0016491">
    <property type="term" value="F:oxidoreductase activity"/>
    <property type="evidence" value="ECO:0007669"/>
    <property type="project" value="UniProtKB-KW"/>
</dbReference>
<name>A0ABV8Y2Y5_9DEIO</name>
<comment type="caution">
    <text evidence="2">The sequence shown here is derived from an EMBL/GenBank/DDBJ whole genome shotgun (WGS) entry which is preliminary data.</text>
</comment>
<evidence type="ECO:0000313" key="2">
    <source>
        <dbReference type="EMBL" id="MFC4452496.1"/>
    </source>
</evidence>
<reference evidence="3" key="1">
    <citation type="journal article" date="2019" name="Int. J. Syst. Evol. Microbiol.">
        <title>The Global Catalogue of Microorganisms (GCM) 10K type strain sequencing project: providing services to taxonomists for standard genome sequencing and annotation.</title>
        <authorList>
            <consortium name="The Broad Institute Genomics Platform"/>
            <consortium name="The Broad Institute Genome Sequencing Center for Infectious Disease"/>
            <person name="Wu L."/>
            <person name="Ma J."/>
        </authorList>
    </citation>
    <scope>NUCLEOTIDE SEQUENCE [LARGE SCALE GENOMIC DNA]</scope>
    <source>
        <strain evidence="3">CCUG 39970</strain>
    </source>
</reference>
<proteinExistence type="predicted"/>
<gene>
    <name evidence="2" type="ORF">ACFO0P_01820</name>
</gene>
<dbReference type="RefSeq" id="WP_380129667.1">
    <property type="nucleotide sequence ID" value="NZ_JBHSEG010000001.1"/>
</dbReference>
<evidence type="ECO:0000259" key="1">
    <source>
        <dbReference type="Pfam" id="PF01266"/>
    </source>
</evidence>
<dbReference type="SUPFAM" id="SSF51905">
    <property type="entry name" value="FAD/NAD(P)-binding domain"/>
    <property type="match status" value="1"/>
</dbReference>
<keyword evidence="3" id="KW-1185">Reference proteome</keyword>
<organism evidence="2 3">
    <name type="scientific">Deinococcus sonorensis</name>
    <dbReference type="NCBI Taxonomy" id="309891"/>
    <lineage>
        <taxon>Bacteria</taxon>
        <taxon>Thermotogati</taxon>
        <taxon>Deinococcota</taxon>
        <taxon>Deinococci</taxon>
        <taxon>Deinococcales</taxon>
        <taxon>Deinococcaceae</taxon>
        <taxon>Deinococcus</taxon>
    </lineage>
</organism>